<accession>A0ABU3QD47</accession>
<comment type="caution">
    <text evidence="2">The sequence shown here is derived from an EMBL/GenBank/DDBJ whole genome shotgun (WGS) entry which is preliminary data.</text>
</comment>
<sequence length="410" mass="44642">MHVGQRYRAAPGGENPSIGPGELEAWVAELGDSVFAPLGRRDQRLQAERYTRGLLTATGRKTLRNIADQVGGEAARQSTHHFISGSPWEWTEVRRALAAAVERLTGPRTLVVLPTVVPRVGTLSVGVEKQFVPHLGQTVVGQQAYGAWLASADAAVPVNWRLVLPPSWSKDTLRRRMASIPEEIGPETPEECASAVALEPVRDWGVSCGLVVLDSEGLDIGGCLRHFDRAGMPLVMRVSPSTPLRIDCKTLQGYGDREIQAEQLVESMKRMRRPLECQDPWGRPVQDAVAAVIPVVPAQTPVPRRDPDRPLLLVAHWPGRERRPAKLWLTTASDLPLATVVELTELADVVTRDFLPIAENVGLRDFGGRSFQGWHRHITMASVAHLAAVLAGPENFPATRTAGPAAARTG</sequence>
<dbReference type="Pfam" id="PF13546">
    <property type="entry name" value="DDE_5"/>
    <property type="match status" value="1"/>
</dbReference>
<proteinExistence type="predicted"/>
<gene>
    <name evidence="2" type="ORF">RND61_01065</name>
</gene>
<dbReference type="RefSeq" id="WP_315875675.1">
    <property type="nucleotide sequence ID" value="NZ_JAWCTQ010000001.1"/>
</dbReference>
<organism evidence="2 3">
    <name type="scientific">Streptomyces tamarix</name>
    <dbReference type="NCBI Taxonomy" id="3078565"/>
    <lineage>
        <taxon>Bacteria</taxon>
        <taxon>Bacillati</taxon>
        <taxon>Actinomycetota</taxon>
        <taxon>Actinomycetes</taxon>
        <taxon>Kitasatosporales</taxon>
        <taxon>Streptomycetaceae</taxon>
        <taxon>Streptomyces</taxon>
    </lineage>
</organism>
<dbReference type="PANTHER" id="PTHR33627">
    <property type="entry name" value="TRANSPOSASE"/>
    <property type="match status" value="1"/>
</dbReference>
<evidence type="ECO:0000313" key="2">
    <source>
        <dbReference type="EMBL" id="MDT9680684.1"/>
    </source>
</evidence>
<evidence type="ECO:0000313" key="3">
    <source>
        <dbReference type="Proteomes" id="UP001250181"/>
    </source>
</evidence>
<dbReference type="PANTHER" id="PTHR33627:SF1">
    <property type="entry name" value="TRANSPOSASE"/>
    <property type="match status" value="1"/>
</dbReference>
<feature type="domain" description="Transposase IS701-like DDE" evidence="1">
    <location>
        <begin position="34"/>
        <end position="216"/>
    </location>
</feature>
<protein>
    <submittedName>
        <fullName evidence="2">Transposase</fullName>
    </submittedName>
</protein>
<reference evidence="2 3" key="1">
    <citation type="submission" date="2023-09" db="EMBL/GenBank/DDBJ databases">
        <title>Streptomyces sp. nov.: A antagonism against Alternaria gaisen Producing Streptochlin, Isolated from Tamarix root soil.</title>
        <authorList>
            <person name="Chen Y."/>
        </authorList>
    </citation>
    <scope>NUCLEOTIDE SEQUENCE [LARGE SCALE GENOMIC DNA]</scope>
    <source>
        <strain evidence="2 3">TRM76323</strain>
    </source>
</reference>
<keyword evidence="3" id="KW-1185">Reference proteome</keyword>
<name>A0ABU3QD47_9ACTN</name>
<dbReference type="InterPro" id="IPR039365">
    <property type="entry name" value="IS701-like"/>
</dbReference>
<dbReference type="EMBL" id="JAWCTQ010000001">
    <property type="protein sequence ID" value="MDT9680684.1"/>
    <property type="molecule type" value="Genomic_DNA"/>
</dbReference>
<evidence type="ECO:0000259" key="1">
    <source>
        <dbReference type="Pfam" id="PF13546"/>
    </source>
</evidence>
<dbReference type="Proteomes" id="UP001250181">
    <property type="component" value="Unassembled WGS sequence"/>
</dbReference>
<dbReference type="InterPro" id="IPR038721">
    <property type="entry name" value="IS701-like_DDE_dom"/>
</dbReference>